<dbReference type="Proteomes" id="UP000480222">
    <property type="component" value="Unassembled WGS sequence"/>
</dbReference>
<feature type="region of interest" description="Disordered" evidence="1">
    <location>
        <begin position="1"/>
        <end position="32"/>
    </location>
</feature>
<evidence type="ECO:0000256" key="1">
    <source>
        <dbReference type="SAM" id="MobiDB-lite"/>
    </source>
</evidence>
<gene>
    <name evidence="2" type="ORF">CIP107547_01746</name>
</gene>
<dbReference type="EMBL" id="CADDAV010000020">
    <property type="protein sequence ID" value="CAB0610681.1"/>
    <property type="molecule type" value="Genomic_DNA"/>
</dbReference>
<feature type="compositionally biased region" description="Basic and acidic residues" evidence="1">
    <location>
        <begin position="1"/>
        <end position="25"/>
    </location>
</feature>
<sequence>MLEAQTHEAGDNRHDDEELGHDLLGKDGTNNGHVDHEVGEHTFNQQACRVLLQLAHGQGGNEVGRVDMAQLRRHAHCRCEESRTDEVEERGHDEQPQALAPANLLIDGAVDHIHHAAGSQFGAQDNDGKKAEAEVQSEDRSSEALCMLFDGLPQNRGNAVPMARYTPTRIERTAKRPKDASRSVTFLFTAAAAVSLRDMFFKKNYSGRAIQLKFPHDTHTSTVLSL</sequence>
<protein>
    <submittedName>
        <fullName evidence="2">Uncharacterized protein</fullName>
    </submittedName>
</protein>
<evidence type="ECO:0000313" key="2">
    <source>
        <dbReference type="EMBL" id="CAB0610681.1"/>
    </source>
</evidence>
<reference evidence="2 3" key="1">
    <citation type="submission" date="2020-02" db="EMBL/GenBank/DDBJ databases">
        <authorList>
            <person name="Brisse S."/>
        </authorList>
    </citation>
    <scope>NUCLEOTIDE SEQUENCE [LARGE SCALE GENOMIC DNA]</scope>
    <source>
        <strain evidence="2">CIP107547</strain>
    </source>
</reference>
<comment type="caution">
    <text evidence="2">The sequence shown here is derived from an EMBL/GenBank/DDBJ whole genome shotgun (WGS) entry which is preliminary data.</text>
</comment>
<evidence type="ECO:0000313" key="3">
    <source>
        <dbReference type="Proteomes" id="UP000480222"/>
    </source>
</evidence>
<proteinExistence type="predicted"/>
<dbReference type="AlphaFoldDB" id="A0A811G643"/>
<accession>A0A811G643</accession>
<name>A0A811G643_CORDP</name>
<organism evidence="2 3">
    <name type="scientific">Corynebacterium diphtheriae</name>
    <dbReference type="NCBI Taxonomy" id="1717"/>
    <lineage>
        <taxon>Bacteria</taxon>
        <taxon>Bacillati</taxon>
        <taxon>Actinomycetota</taxon>
        <taxon>Actinomycetes</taxon>
        <taxon>Mycobacteriales</taxon>
        <taxon>Corynebacteriaceae</taxon>
        <taxon>Corynebacterium</taxon>
    </lineage>
</organism>